<dbReference type="InterPro" id="IPR001647">
    <property type="entry name" value="HTH_TetR"/>
</dbReference>
<dbReference type="GO" id="GO:0046677">
    <property type="term" value="P:response to antibiotic"/>
    <property type="evidence" value="ECO:0007669"/>
    <property type="project" value="InterPro"/>
</dbReference>
<dbReference type="EMBL" id="BSSD01000001">
    <property type="protein sequence ID" value="GLW90115.1"/>
    <property type="molecule type" value="Genomic_DNA"/>
</dbReference>
<evidence type="ECO:0000313" key="8">
    <source>
        <dbReference type="Proteomes" id="UP001165042"/>
    </source>
</evidence>
<dbReference type="GO" id="GO:0003700">
    <property type="term" value="F:DNA-binding transcription factor activity"/>
    <property type="evidence" value="ECO:0007669"/>
    <property type="project" value="TreeGrafter"/>
</dbReference>
<dbReference type="Gene3D" id="1.10.357.10">
    <property type="entry name" value="Tetracycline Repressor, domain 2"/>
    <property type="match status" value="1"/>
</dbReference>
<evidence type="ECO:0000259" key="6">
    <source>
        <dbReference type="PROSITE" id="PS50977"/>
    </source>
</evidence>
<dbReference type="InterPro" id="IPR036271">
    <property type="entry name" value="Tet_transcr_reg_TetR-rel_C_sf"/>
</dbReference>
<proteinExistence type="predicted"/>
<keyword evidence="1" id="KW-0678">Repressor</keyword>
<keyword evidence="4" id="KW-0804">Transcription</keyword>
<feature type="domain" description="HTH tetR-type" evidence="6">
    <location>
        <begin position="11"/>
        <end position="71"/>
    </location>
</feature>
<dbReference type="PRINTS" id="PR00400">
    <property type="entry name" value="TETREPRESSOR"/>
</dbReference>
<evidence type="ECO:0000256" key="4">
    <source>
        <dbReference type="ARBA" id="ARBA00023163"/>
    </source>
</evidence>
<sequence>MSATVADKRTRLTREQVLAAGVELADAVGIDGVTMRKLGQALCVEAMSLYHHVANKEQLLDGMTDLVYTEIQLPQDTDWRTAMLARAHSLRDTLNRHPWALRLVGSRTSPGDATVRHHDAVLGTLRRAGFPLALAAHAFSVLDAYIYGFAVQEQALPFDSEEAPTELATAILAQFPTNQYPYLAELTARYAEDTGYAYVQEFAFGLDLILDGLERALAVGAPPYTPARE</sequence>
<dbReference type="InterPro" id="IPR004111">
    <property type="entry name" value="Repressor_TetR_C"/>
</dbReference>
<dbReference type="Pfam" id="PF02909">
    <property type="entry name" value="TetR_C_1"/>
    <property type="match status" value="1"/>
</dbReference>
<dbReference type="GO" id="GO:0045892">
    <property type="term" value="P:negative regulation of DNA-templated transcription"/>
    <property type="evidence" value="ECO:0007669"/>
    <property type="project" value="InterPro"/>
</dbReference>
<dbReference type="AlphaFoldDB" id="A0A9W6QK30"/>
<evidence type="ECO:0000256" key="2">
    <source>
        <dbReference type="ARBA" id="ARBA00023015"/>
    </source>
</evidence>
<dbReference type="InterPro" id="IPR050109">
    <property type="entry name" value="HTH-type_TetR-like_transc_reg"/>
</dbReference>
<dbReference type="InterPro" id="IPR003012">
    <property type="entry name" value="Tet_transcr_reg_TetR"/>
</dbReference>
<feature type="DNA-binding region" description="H-T-H motif" evidence="5">
    <location>
        <begin position="34"/>
        <end position="53"/>
    </location>
</feature>
<dbReference type="PANTHER" id="PTHR30055">
    <property type="entry name" value="HTH-TYPE TRANSCRIPTIONAL REGULATOR RUTR"/>
    <property type="match status" value="1"/>
</dbReference>
<dbReference type="PANTHER" id="PTHR30055:SF151">
    <property type="entry name" value="TRANSCRIPTIONAL REGULATORY PROTEIN"/>
    <property type="match status" value="1"/>
</dbReference>
<protein>
    <submittedName>
        <fullName evidence="7">TetR family transcriptional regulator</fullName>
    </submittedName>
</protein>
<evidence type="ECO:0000256" key="1">
    <source>
        <dbReference type="ARBA" id="ARBA00022491"/>
    </source>
</evidence>
<dbReference type="InterPro" id="IPR009057">
    <property type="entry name" value="Homeodomain-like_sf"/>
</dbReference>
<accession>A0A9W6QK30</accession>
<keyword evidence="3 5" id="KW-0238">DNA-binding</keyword>
<dbReference type="Proteomes" id="UP001165042">
    <property type="component" value="Unassembled WGS sequence"/>
</dbReference>
<evidence type="ECO:0000256" key="3">
    <source>
        <dbReference type="ARBA" id="ARBA00023125"/>
    </source>
</evidence>
<reference evidence="7" key="1">
    <citation type="submission" date="2023-02" db="EMBL/GenBank/DDBJ databases">
        <title>Actinokineospora globicatena NBRC 15670.</title>
        <authorList>
            <person name="Ichikawa N."/>
            <person name="Sato H."/>
            <person name="Tonouchi N."/>
        </authorList>
    </citation>
    <scope>NUCLEOTIDE SEQUENCE</scope>
    <source>
        <strain evidence="7">NBRC 15670</strain>
    </source>
</reference>
<evidence type="ECO:0000256" key="5">
    <source>
        <dbReference type="PROSITE-ProRule" id="PRU00335"/>
    </source>
</evidence>
<keyword evidence="8" id="KW-1185">Reference proteome</keyword>
<comment type="caution">
    <text evidence="7">The sequence shown here is derived from an EMBL/GenBank/DDBJ whole genome shotgun (WGS) entry which is preliminary data.</text>
</comment>
<gene>
    <name evidence="7" type="ORF">Aglo03_09310</name>
</gene>
<dbReference type="Pfam" id="PF00440">
    <property type="entry name" value="TetR_N"/>
    <property type="match status" value="1"/>
</dbReference>
<dbReference type="GO" id="GO:0000976">
    <property type="term" value="F:transcription cis-regulatory region binding"/>
    <property type="evidence" value="ECO:0007669"/>
    <property type="project" value="TreeGrafter"/>
</dbReference>
<keyword evidence="2" id="KW-0805">Transcription regulation</keyword>
<dbReference type="SUPFAM" id="SSF48498">
    <property type="entry name" value="Tetracyclin repressor-like, C-terminal domain"/>
    <property type="match status" value="1"/>
</dbReference>
<dbReference type="SUPFAM" id="SSF46689">
    <property type="entry name" value="Homeodomain-like"/>
    <property type="match status" value="1"/>
</dbReference>
<dbReference type="Gene3D" id="1.10.10.60">
    <property type="entry name" value="Homeodomain-like"/>
    <property type="match status" value="1"/>
</dbReference>
<name>A0A9W6QK30_9PSEU</name>
<organism evidence="7 8">
    <name type="scientific">Actinokineospora globicatena</name>
    <dbReference type="NCBI Taxonomy" id="103729"/>
    <lineage>
        <taxon>Bacteria</taxon>
        <taxon>Bacillati</taxon>
        <taxon>Actinomycetota</taxon>
        <taxon>Actinomycetes</taxon>
        <taxon>Pseudonocardiales</taxon>
        <taxon>Pseudonocardiaceae</taxon>
        <taxon>Actinokineospora</taxon>
    </lineage>
</organism>
<evidence type="ECO:0000313" key="7">
    <source>
        <dbReference type="EMBL" id="GLW90115.1"/>
    </source>
</evidence>
<dbReference type="PROSITE" id="PS50977">
    <property type="entry name" value="HTH_TETR_2"/>
    <property type="match status" value="1"/>
</dbReference>